<name>A0ACD1H697_9EURO</name>
<protein>
    <submittedName>
        <fullName evidence="1">Uncharacterized protein</fullName>
    </submittedName>
</protein>
<proteinExistence type="predicted"/>
<sequence length="716" mass="80849">MASQVILERSAHRSDTTLTSIDVVDKCDLCHSRKVKCDRLDPCMNCVDAEAECRRARPRRSMRPRVSRISGLSKRLSTLEQYISNPHVPAASARQEPSRDFQASENNRNMILDIPPSSQASNMSTPKIKTAVDDVASRRPIETPAAVEDIATQQACEARRSIQQELRQSNHLSCNRRTILESALSLVNKISAPSLEKGLFHENTKESEDSSHSGLEEFTLETYFMMSEDIAHRDSPGKHLHWPDHVSVRSLEHMSLSLAEGRVDRQTSLHYRVCVYTKAIFFLARLRERQMNGRLRNHVRMTRHKYTLAAFKALDQVDLSGTHSLSLVQALLSGALLHQMQGNPTKSWTLTAFAARLLVAMNCHNITNDTPVRIQEEEDARFCLSSCYLLDKSLSMLLLRPPSLPRLGISPVALIPMDDGMSLSTITRTTVELAEVQEAALELLYRWAGPGDTSNPATELDGMIQQLISMKIVIEERRASSRPELQLDWMAVEFRYHAMVTTILQCKSRIWGTAQNREECLQHARHALEALSRLQTVFNEDSAFVGAYPMFLTWTVFSYPMTPFYILFCNVVGTSKVEDFQLMRDTTKGLYRFIDLNPAIGRLYHLFTQFLVLCSPLVEREAESISPCSVQQNMNLDTEEPSVPVDAGIPVLSTDNQLYNGSAQEGTGGTRSLDTTIRPEMDSWWNNAQMWELFGTQPSLEWVDSEITDFVADGYP</sequence>
<evidence type="ECO:0000313" key="2">
    <source>
        <dbReference type="Proteomes" id="UP000249661"/>
    </source>
</evidence>
<reference evidence="1" key="1">
    <citation type="submission" date="2018-02" db="EMBL/GenBank/DDBJ databases">
        <title>The genomes of Aspergillus section Nigri reveals drivers in fungal speciation.</title>
        <authorList>
            <consortium name="DOE Joint Genome Institute"/>
            <person name="Vesth T.C."/>
            <person name="Nybo J."/>
            <person name="Theobald S."/>
            <person name="Brandl J."/>
            <person name="Frisvad J.C."/>
            <person name="Nielsen K.F."/>
            <person name="Lyhne E.K."/>
            <person name="Kogle M.E."/>
            <person name="Kuo A."/>
            <person name="Riley R."/>
            <person name="Clum A."/>
            <person name="Nolan M."/>
            <person name="Lipzen A."/>
            <person name="Salamov A."/>
            <person name="Henrissat B."/>
            <person name="Wiebenga A."/>
            <person name="De vries R.P."/>
            <person name="Grigoriev I.V."/>
            <person name="Mortensen U.H."/>
            <person name="Andersen M.R."/>
            <person name="Baker S.E."/>
        </authorList>
    </citation>
    <scope>NUCLEOTIDE SEQUENCE</scope>
    <source>
        <strain evidence="1">CBS 121060</strain>
    </source>
</reference>
<dbReference type="EMBL" id="KZ824962">
    <property type="protein sequence ID" value="RAH69080.1"/>
    <property type="molecule type" value="Genomic_DNA"/>
</dbReference>
<gene>
    <name evidence="1" type="ORF">BO66DRAFT_454104</name>
</gene>
<organism evidence="1 2">
    <name type="scientific">Aspergillus aculeatinus CBS 121060</name>
    <dbReference type="NCBI Taxonomy" id="1448322"/>
    <lineage>
        <taxon>Eukaryota</taxon>
        <taxon>Fungi</taxon>
        <taxon>Dikarya</taxon>
        <taxon>Ascomycota</taxon>
        <taxon>Pezizomycotina</taxon>
        <taxon>Eurotiomycetes</taxon>
        <taxon>Eurotiomycetidae</taxon>
        <taxon>Eurotiales</taxon>
        <taxon>Aspergillaceae</taxon>
        <taxon>Aspergillus</taxon>
        <taxon>Aspergillus subgen. Circumdati</taxon>
    </lineage>
</organism>
<accession>A0ACD1H697</accession>
<keyword evidence="2" id="KW-1185">Reference proteome</keyword>
<dbReference type="Proteomes" id="UP000249661">
    <property type="component" value="Unassembled WGS sequence"/>
</dbReference>
<evidence type="ECO:0000313" key="1">
    <source>
        <dbReference type="EMBL" id="RAH69080.1"/>
    </source>
</evidence>